<dbReference type="PROSITE" id="PS50994">
    <property type="entry name" value="INTEGRASE"/>
    <property type="match status" value="1"/>
</dbReference>
<feature type="region of interest" description="Disordered" evidence="2">
    <location>
        <begin position="1943"/>
        <end position="2025"/>
    </location>
</feature>
<feature type="compositionally biased region" description="Polar residues" evidence="2">
    <location>
        <begin position="2014"/>
        <end position="2025"/>
    </location>
</feature>
<name>A0A9P1D8X8_9DINO</name>
<feature type="compositionally biased region" description="Low complexity" evidence="2">
    <location>
        <begin position="163"/>
        <end position="175"/>
    </location>
</feature>
<dbReference type="InterPro" id="IPR001878">
    <property type="entry name" value="Znf_CCHC"/>
</dbReference>
<feature type="compositionally biased region" description="Basic residues" evidence="2">
    <location>
        <begin position="1051"/>
        <end position="1062"/>
    </location>
</feature>
<dbReference type="InterPro" id="IPR001584">
    <property type="entry name" value="Integrase_cat-core"/>
</dbReference>
<dbReference type="InterPro" id="IPR013103">
    <property type="entry name" value="RVT_2"/>
</dbReference>
<feature type="non-terminal residue" evidence="5">
    <location>
        <position position="1"/>
    </location>
</feature>
<evidence type="ECO:0000256" key="2">
    <source>
        <dbReference type="SAM" id="MobiDB-lite"/>
    </source>
</evidence>
<evidence type="ECO:0000313" key="5">
    <source>
        <dbReference type="EMBL" id="CAI4004171.1"/>
    </source>
</evidence>
<dbReference type="InterPro" id="IPR012337">
    <property type="entry name" value="RNaseH-like_sf"/>
</dbReference>
<feature type="compositionally biased region" description="Low complexity" evidence="2">
    <location>
        <begin position="585"/>
        <end position="599"/>
    </location>
</feature>
<dbReference type="OrthoDB" id="443094at2759"/>
<feature type="region of interest" description="Disordered" evidence="2">
    <location>
        <begin position="900"/>
        <end position="1163"/>
    </location>
</feature>
<feature type="compositionally biased region" description="Basic and acidic residues" evidence="2">
    <location>
        <begin position="219"/>
        <end position="240"/>
    </location>
</feature>
<dbReference type="InterPro" id="IPR036875">
    <property type="entry name" value="Znf_CCHC_sf"/>
</dbReference>
<evidence type="ECO:0000313" key="6">
    <source>
        <dbReference type="EMBL" id="CAL1157546.1"/>
    </source>
</evidence>
<dbReference type="Gene3D" id="3.30.420.10">
    <property type="entry name" value="Ribonuclease H-like superfamily/Ribonuclease H"/>
    <property type="match status" value="1"/>
</dbReference>
<feature type="region of interest" description="Disordered" evidence="2">
    <location>
        <begin position="536"/>
        <end position="599"/>
    </location>
</feature>
<dbReference type="PROSITE" id="PS50158">
    <property type="entry name" value="ZF_CCHC"/>
    <property type="match status" value="1"/>
</dbReference>
<comment type="caution">
    <text evidence="5">The sequence shown here is derived from an EMBL/GenBank/DDBJ whole genome shotgun (WGS) entry which is preliminary data.</text>
</comment>
<feature type="region of interest" description="Disordered" evidence="2">
    <location>
        <begin position="1"/>
        <end position="296"/>
    </location>
</feature>
<feature type="compositionally biased region" description="Acidic residues" evidence="2">
    <location>
        <begin position="536"/>
        <end position="569"/>
    </location>
</feature>
<feature type="domain" description="Integrase catalytic" evidence="4">
    <location>
        <begin position="1623"/>
        <end position="1786"/>
    </location>
</feature>
<keyword evidence="7" id="KW-1185">Reference proteome</keyword>
<dbReference type="GO" id="GO:0003676">
    <property type="term" value="F:nucleic acid binding"/>
    <property type="evidence" value="ECO:0007669"/>
    <property type="project" value="InterPro"/>
</dbReference>
<sequence>MAALASAPIGSRGSLDGSEPWTPDTRPGAEQRQQPEVAVEEMPMPEFEEARRRRARRTRTLRFNDSDESAMGDESLSGVLASSSSELVPGSPMQQVLRGQHGERAGEGHRDAVPGGSESESPMDDPWLTNDPWRNENWQVNAAENWSEASGEWQSSRSSDHGSQWSWRSSQWSSRSWHRWQNWDTTSSERGDGWSDTGWRSDWNRKHDENWSTLSDGRALSRDEHGQDRHCEELQRDDHGLFGVNDGALSPVSPQAPRAKDPENRPMGDVPSGVPSVAGNQSQQATGTTGKLSSSYPPIFYARPGESWEQYWRSVTFWVASEGKSLPQEMQGPRLMQQLRERAGKIVQHLTVDEVSGADGIQRIKQEMERSPIIKLLDQKKVDQRRQKFMKLTRLHGESTESFLNRAEIYRRENQSSPAYQVGSKFYIGHLLDAARLTKRDLALVKAASQGTLEDEDLVTTSLMDLAEQLEGQPGCPIGRGEPTLDQEDKYLVQKATTSSSMTSPLQSSTATPGMRKNRRKFFGRRRFRDALMAILEDEDGADEDGLDDEPVMPDGIGDESVDEEEDDMTSFGGSSTQATSVMEASSAGTMSSTTSSTASTSDAFLAEIFAQEYKARNRVREIKKMRQYFQKEGHAPGGPQGDKDREQVKRWVKQQQKTEPCFICRQLGHWSQECPYRNKAPVHATNVTFPTGNRQADADWDFLRQCAQSESMYKGAPQRGGRPRNTFMTTSSSTSITTNEIYWSLTELGDKMILDLGCMKTVAGTTWVNPLVLKWKRNGWYCKVVSEKESFRFGDGHINQSKFAVIIHVNLAGIPCLLRISVVAGNCPPLLSKPVCTTLGLMVDTSAHAVTSKKYGIKRFGLGQSAGGHSVIPIDQVSDMQPVPSDFSLQPQHEVFPLVPSGSTVKESPTSRPTVLTAHSVSDDRQQPMGERRDAGGRDPRHLIRRGSRSAEEDVESSQTQGIENFVGEPTSITEQNDPDPQGDGGDAGTDGSNGNDDDGNAGDGNSSQSQSEEPEQGGGIWSDRPQGEQEGGPDRSGGRFLDSVTSLQLRRHLQHPRQHHGAGPDVQVEAFATHAEDETGSGGRQVNQEEMEEEPEMDHAHERQIPGGTMGPPGQRPTVVLQPEGLPAGSSRHGGEREQRQAQRFQGVQLTDPNAPTTAEQRRRAAERLDVVLEGQHVMVETYVLEETFMRSYIKLETFLRSYIKLELIVLVETFLRSYFKSEERSTFQTEVQPKGKKITLNRRQTRSIRQGVQKALRMQHRIYEAAQMKRRPWTLLEVFAGKATLSSMARKSPGWEVLPPQDVLYGLDLLKEEHVQLLKDVIEKQRPDVVTLSPPCGPWSSWQRMRKRKDLLQALRREHQPFWDLVCWIWAFQNTHGGIVVLEQPKQSDALKMPKMTRRERVYEKEVHMCQLGLEDVVSGAPHKKATAVQMNHPMICTTLFPEMKCDHPPGAHQPLEGSVAVWDETTRRYRAVRRSTLAAEWTPSFCDWLLGGLEAMQEESAQVFHLELHREVPSTKLWETVPTELEQTPEGQIRQHLQQNEFGTRYDYISFSGTAAMVSRTMRSTLAHLHVALGHVSNAKLKRMMLLNGAKPELAEIIDHLECQICKQVQSPMATPKAAFQRPMCFNERILSDTFYVWDVEETKFAVTHIIDAFSLYQIATAAKDPSAETSVELIRDRWLGVFGPPAVLMTDQGSEFKGEMEPLLATFGVFHEMVPPTAHWRMSLAERHGAVLKVLLMKIIKEQSIVGLGQLQMAVVAATAARNSQARVSGFAPTQLVFGKDTAMPTNLMEALAGQFHYQLARPTSPEDSFYRASQIRKAASDAFQWMEASDALKRAAGSRARLPKLELLTEGAQVMFWEPPAHRRGLARRLQDNISWVGPAVVAAIERKDGSIKRVWVRYKNKLKGVPLEFVRLAVAEEHEATSITKEALQELAKQLDSGRVNAEVPDTSSSSSSSSTEEEKATSSQNPKKKVVKSRMKEKQKSQDQVRVPDPRYPVMEMSDEEDEGNNPVTQEQLRQSASALDDVPISIHRRQVPAQAPVKGSSQSSASTRPIKKARTHDGARADPSTRPFLERRGMFDKALNKTEEHFRTMRQKLEPKTVQIAVPTQTENPEMIQIQVRNDDPPYINLEKFNNTEYSDSDADLMEALERSLTTEMLQHLPMEELRYMRRRPVGAAADQGRSALRDINEAVLVRHLDRRRYTLEYKPASPLTRSRLPPPPGHVMNILPENMKRPLTGERQWDILRHQRRDPPPQKDYWLKSPDDTELYRIHVVPRFHLFDVLAFHQEKGLNDPHVDPPPGIPKSWITGARTTQVYYVNNPLEPRNYTGTGPIPPSAMFMHPTVANARMSELIADSVRWTGWNTQQNLLGYWQGITRFQLQNPDEAESHLVNWLEARHFAEETWRAGQELVHQYRELQQQSGWPNETLMTQYLASDRGLEVNQVMDIVNLAKDSLKATQTEMQEIFFNFVHATNVQPPTPHFKYQGQVELTHRPEEPVDTTRPETGKARRADALEIYFKHDALAPVMPEEVIDESEILPSRFVLVNKTDPKNQHPRDEDLPDAKLKARLVIAGHKDQRAGDFETEAPTASLLAHNLLCFLAAQWAWKMTFADISAAFLQGDYLPEERRVFVKCPRNYPLFVRQYLASKLPAGARTDLMRMKKAGFGLAESPRLWYKRFKRGAESIGGRELHLCPGVFAFFQGGGVIALLAVHVDDVRLITDPVHEKVMTERLNSLFTFGDWVHPVQWTKFCGRYEKQMPDGTVYMQMDPYAERLMDPPQRAHGQQHPLLPNELKWIGTLCGQLNWMARQCRADLTFGVSRIQQLAGVADPAALVELKLLVERARTPVTVKFEKLGCKVQEMVVICTSDASFAGMPRGRSQGGFAIGFAHPDILSGDAPFNVVHYHSGLLKRVVRSSLAAEISQAAHTLEEGDFVRALLAEMISENFELRMWLTHVAQWRLVLVLDSRTGYDLLNGTGLGEDKRLAIDIAAMRQALQEDGAARLVRWVPGDELIADDLTKLCGNQKLMATLSNARWALKDTEVVKRLRADAAARKKNYRQRISATREEA</sequence>
<reference evidence="5" key="1">
    <citation type="submission" date="2022-10" db="EMBL/GenBank/DDBJ databases">
        <authorList>
            <person name="Chen Y."/>
            <person name="Dougan E. K."/>
            <person name="Chan C."/>
            <person name="Rhodes N."/>
            <person name="Thang M."/>
        </authorList>
    </citation>
    <scope>NUCLEOTIDE SEQUENCE</scope>
</reference>
<feature type="compositionally biased region" description="Polar residues" evidence="2">
    <location>
        <begin position="902"/>
        <end position="921"/>
    </location>
</feature>
<keyword evidence="1" id="KW-0862">Zinc</keyword>
<dbReference type="InterPro" id="IPR036397">
    <property type="entry name" value="RNaseH_sf"/>
</dbReference>
<feature type="domain" description="CCHC-type" evidence="3">
    <location>
        <begin position="662"/>
        <end position="676"/>
    </location>
</feature>
<feature type="compositionally biased region" description="Low complexity" evidence="2">
    <location>
        <begin position="497"/>
        <end position="510"/>
    </location>
</feature>
<proteinExistence type="predicted"/>
<evidence type="ECO:0000259" key="4">
    <source>
        <dbReference type="PROSITE" id="PS50994"/>
    </source>
</evidence>
<reference evidence="6" key="2">
    <citation type="submission" date="2024-04" db="EMBL/GenBank/DDBJ databases">
        <authorList>
            <person name="Chen Y."/>
            <person name="Shah S."/>
            <person name="Dougan E. K."/>
            <person name="Thang M."/>
            <person name="Chan C."/>
        </authorList>
    </citation>
    <scope>NUCLEOTIDE SEQUENCE [LARGE SCALE GENOMIC DNA]</scope>
</reference>
<dbReference type="EMBL" id="CAMXCT030003380">
    <property type="protein sequence ID" value="CAL4791483.1"/>
    <property type="molecule type" value="Genomic_DNA"/>
</dbReference>
<feature type="region of interest" description="Disordered" evidence="2">
    <location>
        <begin position="2039"/>
        <end position="2075"/>
    </location>
</feature>
<gene>
    <name evidence="5" type="ORF">C1SCF055_LOCUS29984</name>
</gene>
<keyword evidence="1" id="KW-0479">Metal-binding</keyword>
<keyword evidence="1" id="KW-0863">Zinc-finger</keyword>
<feature type="compositionally biased region" description="Basic and acidic residues" evidence="2">
    <location>
        <begin position="922"/>
        <end position="943"/>
    </location>
</feature>
<dbReference type="SUPFAM" id="SSF57756">
    <property type="entry name" value="Retrovirus zinc finger-like domains"/>
    <property type="match status" value="1"/>
</dbReference>
<dbReference type="Gene3D" id="4.10.60.10">
    <property type="entry name" value="Zinc finger, CCHC-type"/>
    <property type="match status" value="1"/>
</dbReference>
<dbReference type="Pfam" id="PF07727">
    <property type="entry name" value="RVT_2"/>
    <property type="match status" value="1"/>
</dbReference>
<feature type="compositionally biased region" description="Basic and acidic residues" evidence="2">
    <location>
        <begin position="1982"/>
        <end position="1997"/>
    </location>
</feature>
<feature type="compositionally biased region" description="Polar residues" evidence="2">
    <location>
        <begin position="572"/>
        <end position="584"/>
    </location>
</feature>
<organism evidence="5">
    <name type="scientific">Cladocopium goreaui</name>
    <dbReference type="NCBI Taxonomy" id="2562237"/>
    <lineage>
        <taxon>Eukaryota</taxon>
        <taxon>Sar</taxon>
        <taxon>Alveolata</taxon>
        <taxon>Dinophyceae</taxon>
        <taxon>Suessiales</taxon>
        <taxon>Symbiodiniaceae</taxon>
        <taxon>Cladocopium</taxon>
    </lineage>
</organism>
<protein>
    <submittedName>
        <fullName evidence="5">Uncharacterized protein</fullName>
    </submittedName>
</protein>
<feature type="compositionally biased region" description="Low complexity" evidence="2">
    <location>
        <begin position="74"/>
        <end position="88"/>
    </location>
</feature>
<dbReference type="GO" id="GO:0015074">
    <property type="term" value="P:DNA integration"/>
    <property type="evidence" value="ECO:0007669"/>
    <property type="project" value="InterPro"/>
</dbReference>
<feature type="compositionally biased region" description="Polar residues" evidence="2">
    <location>
        <begin position="1144"/>
        <end position="1156"/>
    </location>
</feature>
<feature type="region of interest" description="Disordered" evidence="2">
    <location>
        <begin position="496"/>
        <end position="515"/>
    </location>
</feature>
<dbReference type="EMBL" id="CAMXCT020003380">
    <property type="protein sequence ID" value="CAL1157546.1"/>
    <property type="molecule type" value="Genomic_DNA"/>
</dbReference>
<evidence type="ECO:0000256" key="1">
    <source>
        <dbReference type="PROSITE-ProRule" id="PRU00047"/>
    </source>
</evidence>
<evidence type="ECO:0000259" key="3">
    <source>
        <dbReference type="PROSITE" id="PS50158"/>
    </source>
</evidence>
<feature type="compositionally biased region" description="Polar residues" evidence="2">
    <location>
        <begin position="136"/>
        <end position="157"/>
    </location>
</feature>
<evidence type="ECO:0000313" key="7">
    <source>
        <dbReference type="Proteomes" id="UP001152797"/>
    </source>
</evidence>
<accession>A0A9P1D8X8</accession>
<feature type="compositionally biased region" description="Basic and acidic residues" evidence="2">
    <location>
        <begin position="100"/>
        <end position="112"/>
    </location>
</feature>
<dbReference type="GO" id="GO:0008270">
    <property type="term" value="F:zinc ion binding"/>
    <property type="evidence" value="ECO:0007669"/>
    <property type="project" value="UniProtKB-KW"/>
</dbReference>
<dbReference type="SUPFAM" id="SSF53098">
    <property type="entry name" value="Ribonuclease H-like"/>
    <property type="match status" value="1"/>
</dbReference>
<feature type="compositionally biased region" description="Polar residues" evidence="2">
    <location>
        <begin position="278"/>
        <end position="296"/>
    </location>
</feature>
<dbReference type="EMBL" id="CAMXCT010003380">
    <property type="protein sequence ID" value="CAI4004171.1"/>
    <property type="molecule type" value="Genomic_DNA"/>
</dbReference>
<dbReference type="Proteomes" id="UP001152797">
    <property type="component" value="Unassembled WGS sequence"/>
</dbReference>